<evidence type="ECO:0000313" key="1">
    <source>
        <dbReference type="EMBL" id="OMO74775.1"/>
    </source>
</evidence>
<evidence type="ECO:0000313" key="2">
    <source>
        <dbReference type="Proteomes" id="UP000187203"/>
    </source>
</evidence>
<keyword evidence="2" id="KW-1185">Reference proteome</keyword>
<organism evidence="1 2">
    <name type="scientific">Corchorus olitorius</name>
    <dbReference type="NCBI Taxonomy" id="93759"/>
    <lineage>
        <taxon>Eukaryota</taxon>
        <taxon>Viridiplantae</taxon>
        <taxon>Streptophyta</taxon>
        <taxon>Embryophyta</taxon>
        <taxon>Tracheophyta</taxon>
        <taxon>Spermatophyta</taxon>
        <taxon>Magnoliopsida</taxon>
        <taxon>eudicotyledons</taxon>
        <taxon>Gunneridae</taxon>
        <taxon>Pentapetalae</taxon>
        <taxon>rosids</taxon>
        <taxon>malvids</taxon>
        <taxon>Malvales</taxon>
        <taxon>Malvaceae</taxon>
        <taxon>Grewioideae</taxon>
        <taxon>Apeibeae</taxon>
        <taxon>Corchorus</taxon>
    </lineage>
</organism>
<comment type="caution">
    <text evidence="1">The sequence shown here is derived from an EMBL/GenBank/DDBJ whole genome shotgun (WGS) entry which is preliminary data.</text>
</comment>
<dbReference type="Proteomes" id="UP000187203">
    <property type="component" value="Unassembled WGS sequence"/>
</dbReference>
<sequence>MENWQALKHITLKGKHSTKVRQYSTISWNKILGTLKLDNNSLASNGAAKFMKLLGFQWAAKSTKEKRIQKPINRETREIDRTDLVNSLSVPCLLGSDLRLGESHSSFGLPICEAEIGWSQSQMPYRFSLAHVLSV</sequence>
<name>A0A1R3HWP0_9ROSI</name>
<protein>
    <submittedName>
        <fullName evidence="1">Exocyst complex component 7-like protein</fullName>
    </submittedName>
</protein>
<reference evidence="2" key="1">
    <citation type="submission" date="2013-09" db="EMBL/GenBank/DDBJ databases">
        <title>Corchorus olitorius genome sequencing.</title>
        <authorList>
            <person name="Alam M."/>
            <person name="Haque M.S."/>
            <person name="Islam M.S."/>
            <person name="Emdad E.M."/>
            <person name="Islam M.M."/>
            <person name="Ahmed B."/>
            <person name="Halim A."/>
            <person name="Hossen Q.M.M."/>
            <person name="Hossain M.Z."/>
            <person name="Ahmed R."/>
            <person name="Khan M.M."/>
            <person name="Islam R."/>
            <person name="Rashid M.M."/>
            <person name="Khan S.A."/>
            <person name="Rahman M.S."/>
            <person name="Alam M."/>
            <person name="Yahiya A.S."/>
            <person name="Khan M.S."/>
            <person name="Azam M.S."/>
            <person name="Haque T."/>
            <person name="Lashkar M.Z.H."/>
            <person name="Akhand A.I."/>
            <person name="Morshed G."/>
            <person name="Roy S."/>
            <person name="Uddin K.S."/>
            <person name="Rabeya T."/>
            <person name="Hossain A.S."/>
            <person name="Chowdhury A."/>
            <person name="Snigdha A.R."/>
            <person name="Mortoza M.S."/>
            <person name="Matin S.A."/>
            <person name="Hoque S.M.E."/>
            <person name="Islam M.K."/>
            <person name="Roy D.K."/>
            <person name="Haider R."/>
            <person name="Moosa M.M."/>
            <person name="Elias S.M."/>
            <person name="Hasan A.M."/>
            <person name="Jahan S."/>
            <person name="Shafiuddin M."/>
            <person name="Mahmood N."/>
            <person name="Shommy N.S."/>
        </authorList>
    </citation>
    <scope>NUCLEOTIDE SEQUENCE [LARGE SCALE GENOMIC DNA]</scope>
    <source>
        <strain evidence="2">cv. O-4</strain>
    </source>
</reference>
<proteinExistence type="predicted"/>
<accession>A0A1R3HWP0</accession>
<gene>
    <name evidence="1" type="ORF">COLO4_26512</name>
</gene>
<dbReference type="AlphaFoldDB" id="A0A1R3HWP0"/>
<dbReference type="OrthoDB" id="1922221at2759"/>
<dbReference type="EMBL" id="AWUE01019257">
    <property type="protein sequence ID" value="OMO74775.1"/>
    <property type="molecule type" value="Genomic_DNA"/>
</dbReference>